<dbReference type="Pfam" id="PF05495">
    <property type="entry name" value="zf-CHY"/>
    <property type="match status" value="1"/>
</dbReference>
<evidence type="ECO:0000259" key="6">
    <source>
        <dbReference type="PROSITE" id="PS51266"/>
    </source>
</evidence>
<reference evidence="8" key="1">
    <citation type="submission" date="2020-12" db="EMBL/GenBank/DDBJ databases">
        <authorList>
            <person name="Iha C."/>
        </authorList>
    </citation>
    <scope>NUCLEOTIDE SEQUENCE</scope>
</reference>
<keyword evidence="2 4" id="KW-0863">Zinc-finger</keyword>
<keyword evidence="1" id="KW-0479">Metal-binding</keyword>
<dbReference type="InterPro" id="IPR037274">
    <property type="entry name" value="Znf_CHY_sf"/>
</dbReference>
<dbReference type="SUPFAM" id="SSF57850">
    <property type="entry name" value="RING/U-box"/>
    <property type="match status" value="1"/>
</dbReference>
<dbReference type="PANTHER" id="PTHR21319:SF53">
    <property type="entry name" value="RING FINGER AND CHY ZINC FINGER DOMAIN-CONTAINING PROTEIN 1"/>
    <property type="match status" value="1"/>
</dbReference>
<dbReference type="GO" id="GO:0016567">
    <property type="term" value="P:protein ubiquitination"/>
    <property type="evidence" value="ECO:0007669"/>
    <property type="project" value="TreeGrafter"/>
</dbReference>
<dbReference type="GO" id="GO:0006511">
    <property type="term" value="P:ubiquitin-dependent protein catabolic process"/>
    <property type="evidence" value="ECO:0007669"/>
    <property type="project" value="TreeGrafter"/>
</dbReference>
<feature type="domain" description="CTCHY-type" evidence="7">
    <location>
        <begin position="95"/>
        <end position="159"/>
    </location>
</feature>
<dbReference type="EMBL" id="CAJHUC010000645">
    <property type="protein sequence ID" value="CAD7697350.1"/>
    <property type="molecule type" value="Genomic_DNA"/>
</dbReference>
<dbReference type="OrthoDB" id="411372at2759"/>
<dbReference type="SUPFAM" id="SSF161245">
    <property type="entry name" value="Zinc hairpin stack"/>
    <property type="match status" value="1"/>
</dbReference>
<dbReference type="InterPro" id="IPR017921">
    <property type="entry name" value="Znf_CTCHY"/>
</dbReference>
<dbReference type="AlphaFoldDB" id="A0A8S1IUF5"/>
<evidence type="ECO:0000259" key="7">
    <source>
        <dbReference type="PROSITE" id="PS51270"/>
    </source>
</evidence>
<keyword evidence="3" id="KW-0862">Zinc</keyword>
<evidence type="ECO:0000313" key="9">
    <source>
        <dbReference type="Proteomes" id="UP000708148"/>
    </source>
</evidence>
<accession>A0A8S1IUF5</accession>
<evidence type="ECO:0000256" key="3">
    <source>
        <dbReference type="ARBA" id="ARBA00022833"/>
    </source>
</evidence>
<dbReference type="PANTHER" id="PTHR21319">
    <property type="entry name" value="RING FINGER AND CHY ZINC FINGER DOMAIN-CONTAINING PROTEIN 1"/>
    <property type="match status" value="1"/>
</dbReference>
<name>A0A8S1IUF5_9CHLO</name>
<organism evidence="8 9">
    <name type="scientific">Ostreobium quekettii</name>
    <dbReference type="NCBI Taxonomy" id="121088"/>
    <lineage>
        <taxon>Eukaryota</taxon>
        <taxon>Viridiplantae</taxon>
        <taxon>Chlorophyta</taxon>
        <taxon>core chlorophytes</taxon>
        <taxon>Ulvophyceae</taxon>
        <taxon>TCBD clade</taxon>
        <taxon>Bryopsidales</taxon>
        <taxon>Ostreobineae</taxon>
        <taxon>Ostreobiaceae</taxon>
        <taxon>Ostreobium</taxon>
    </lineage>
</organism>
<gene>
    <name evidence="8" type="ORF">OSTQU699_LOCUS2710</name>
</gene>
<dbReference type="Pfam" id="PF14599">
    <property type="entry name" value="zinc_ribbon_6"/>
    <property type="match status" value="1"/>
</dbReference>
<evidence type="ECO:0000256" key="1">
    <source>
        <dbReference type="ARBA" id="ARBA00022723"/>
    </source>
</evidence>
<evidence type="ECO:0000313" key="8">
    <source>
        <dbReference type="EMBL" id="CAD7697350.1"/>
    </source>
</evidence>
<dbReference type="SUPFAM" id="SSF161219">
    <property type="entry name" value="CHY zinc finger-like"/>
    <property type="match status" value="1"/>
</dbReference>
<dbReference type="PROSITE" id="PS50089">
    <property type="entry name" value="ZF_RING_2"/>
    <property type="match status" value="1"/>
</dbReference>
<sequence length="268" mass="30872">MANDFSSLWGGRESMAECGGAHGCAHYRRRCRIVAPCCGEVFWCRHCHDAAKSDGERDPKKMHRLDRKAVKEVICELCGERQPVAASCRGCGVAFGRYSCMECNFFDDDTSKEQYHCEQCGICRVGGRENYFHCEICNCCYHNDMRGSHVCIQNSMHRNCPVCYEYLFDSIRNISVLRCGHTIHKDCLEQLLDYNQNYCPICKKTLSDNMSWMWRQMDDAVQSMPMPQEYANKMVRIVCNDCHERSEVCYHFIGHKCKGCGGYNTARC</sequence>
<dbReference type="PROSITE" id="PS51270">
    <property type="entry name" value="ZF_CTCHY"/>
    <property type="match status" value="1"/>
</dbReference>
<dbReference type="InterPro" id="IPR001841">
    <property type="entry name" value="Znf_RING"/>
</dbReference>
<dbReference type="Gene3D" id="2.20.28.10">
    <property type="match status" value="1"/>
</dbReference>
<dbReference type="PROSITE" id="PS51266">
    <property type="entry name" value="ZF_CHY"/>
    <property type="match status" value="1"/>
</dbReference>
<feature type="domain" description="CHY-type" evidence="6">
    <location>
        <begin position="17"/>
        <end position="93"/>
    </location>
</feature>
<feature type="domain" description="RING-type" evidence="5">
    <location>
        <begin position="160"/>
        <end position="203"/>
    </location>
</feature>
<dbReference type="Proteomes" id="UP000708148">
    <property type="component" value="Unassembled WGS sequence"/>
</dbReference>
<dbReference type="Gene3D" id="3.30.40.10">
    <property type="entry name" value="Zinc/RING finger domain, C3HC4 (zinc finger)"/>
    <property type="match status" value="1"/>
</dbReference>
<dbReference type="SMART" id="SM00184">
    <property type="entry name" value="RING"/>
    <property type="match status" value="1"/>
</dbReference>
<dbReference type="InterPro" id="IPR039512">
    <property type="entry name" value="RCHY1_zinc-ribbon"/>
</dbReference>
<dbReference type="GO" id="GO:0008270">
    <property type="term" value="F:zinc ion binding"/>
    <property type="evidence" value="ECO:0007669"/>
    <property type="project" value="UniProtKB-KW"/>
</dbReference>
<comment type="caution">
    <text evidence="8">The sequence shown here is derived from an EMBL/GenBank/DDBJ whole genome shotgun (WGS) entry which is preliminary data.</text>
</comment>
<keyword evidence="9" id="KW-1185">Reference proteome</keyword>
<dbReference type="InterPro" id="IPR008913">
    <property type="entry name" value="Znf_CHY"/>
</dbReference>
<evidence type="ECO:0000256" key="2">
    <source>
        <dbReference type="ARBA" id="ARBA00022771"/>
    </source>
</evidence>
<dbReference type="Pfam" id="PF13639">
    <property type="entry name" value="zf-RING_2"/>
    <property type="match status" value="1"/>
</dbReference>
<dbReference type="GO" id="GO:0005634">
    <property type="term" value="C:nucleus"/>
    <property type="evidence" value="ECO:0007669"/>
    <property type="project" value="TreeGrafter"/>
</dbReference>
<dbReference type="InterPro" id="IPR013083">
    <property type="entry name" value="Znf_RING/FYVE/PHD"/>
</dbReference>
<dbReference type="GO" id="GO:0061630">
    <property type="term" value="F:ubiquitin protein ligase activity"/>
    <property type="evidence" value="ECO:0007669"/>
    <property type="project" value="TreeGrafter"/>
</dbReference>
<proteinExistence type="predicted"/>
<evidence type="ECO:0000256" key="4">
    <source>
        <dbReference type="PROSITE-ProRule" id="PRU00601"/>
    </source>
</evidence>
<dbReference type="InterPro" id="IPR037275">
    <property type="entry name" value="Znf_CTCHY_sf"/>
</dbReference>
<protein>
    <submittedName>
        <fullName evidence="8">Uncharacterized protein</fullName>
    </submittedName>
</protein>
<evidence type="ECO:0000259" key="5">
    <source>
        <dbReference type="PROSITE" id="PS50089"/>
    </source>
</evidence>